<evidence type="ECO:0000256" key="4">
    <source>
        <dbReference type="ARBA" id="ARBA00022729"/>
    </source>
</evidence>
<feature type="transmembrane region" description="Helical" evidence="10">
    <location>
        <begin position="646"/>
        <end position="671"/>
    </location>
</feature>
<dbReference type="SMART" id="SM00181">
    <property type="entry name" value="EGF"/>
    <property type="match status" value="3"/>
</dbReference>
<feature type="domain" description="SEA" evidence="11">
    <location>
        <begin position="447"/>
        <end position="570"/>
    </location>
</feature>
<evidence type="ECO:0000256" key="9">
    <source>
        <dbReference type="SAM" id="MobiDB-lite"/>
    </source>
</evidence>
<name>A0A6P5KA98_PHACI</name>
<keyword evidence="5" id="KW-0677">Repeat</keyword>
<keyword evidence="7" id="KW-1015">Disulfide bond</keyword>
<comment type="subcellular location">
    <subcellularLocation>
        <location evidence="1">Cell membrane</location>
    </subcellularLocation>
</comment>
<evidence type="ECO:0000256" key="6">
    <source>
        <dbReference type="ARBA" id="ARBA00023136"/>
    </source>
</evidence>
<dbReference type="InParanoid" id="A0A6P5KA98"/>
<keyword evidence="4" id="KW-0732">Signal</keyword>
<accession>A0A6P5KA98</accession>
<dbReference type="AlphaFoldDB" id="A0A6P5KA98"/>
<dbReference type="Pfam" id="PF01390">
    <property type="entry name" value="SEA"/>
    <property type="match status" value="1"/>
</dbReference>
<protein>
    <submittedName>
        <fullName evidence="13">Mucin-13</fullName>
    </submittedName>
</protein>
<keyword evidence="12" id="KW-1185">Reference proteome</keyword>
<keyword evidence="10" id="KW-0812">Transmembrane</keyword>
<keyword evidence="8" id="KW-0325">Glycoprotein</keyword>
<reference evidence="13" key="1">
    <citation type="submission" date="2025-08" db="UniProtKB">
        <authorList>
            <consortium name="RefSeq"/>
        </authorList>
    </citation>
    <scope>IDENTIFICATION</scope>
    <source>
        <tissue evidence="13">Spleen</tissue>
    </source>
</reference>
<dbReference type="Proteomes" id="UP000515140">
    <property type="component" value="Unplaced"/>
</dbReference>
<evidence type="ECO:0000256" key="7">
    <source>
        <dbReference type="ARBA" id="ARBA00023157"/>
    </source>
</evidence>
<evidence type="ECO:0000256" key="10">
    <source>
        <dbReference type="SAM" id="Phobius"/>
    </source>
</evidence>
<keyword evidence="6 10" id="KW-0472">Membrane</keyword>
<dbReference type="GO" id="GO:0005886">
    <property type="term" value="C:plasma membrane"/>
    <property type="evidence" value="ECO:0007669"/>
    <property type="project" value="UniProtKB-SubCell"/>
</dbReference>
<dbReference type="RefSeq" id="XP_020841501.1">
    <property type="nucleotide sequence ID" value="XM_020985842.1"/>
</dbReference>
<dbReference type="PANTHER" id="PTHR24037">
    <property type="entry name" value="HEART DEVELOPMENT PROTEIN WITH EGF-LIKE DOMAINS 1"/>
    <property type="match status" value="1"/>
</dbReference>
<organism evidence="12 13">
    <name type="scientific">Phascolarctos cinereus</name>
    <name type="common">Koala</name>
    <dbReference type="NCBI Taxonomy" id="38626"/>
    <lineage>
        <taxon>Eukaryota</taxon>
        <taxon>Metazoa</taxon>
        <taxon>Chordata</taxon>
        <taxon>Craniata</taxon>
        <taxon>Vertebrata</taxon>
        <taxon>Euteleostomi</taxon>
        <taxon>Mammalia</taxon>
        <taxon>Metatheria</taxon>
        <taxon>Diprotodontia</taxon>
        <taxon>Phascolarctidae</taxon>
        <taxon>Phascolarctos</taxon>
    </lineage>
</organism>
<keyword evidence="10" id="KW-1133">Transmembrane helix</keyword>
<evidence type="ECO:0000259" key="11">
    <source>
        <dbReference type="PROSITE" id="PS50024"/>
    </source>
</evidence>
<feature type="compositionally biased region" description="Basic residues" evidence="9">
    <location>
        <begin position="155"/>
        <end position="165"/>
    </location>
</feature>
<dbReference type="KEGG" id="pcw:110208035"/>
<evidence type="ECO:0000313" key="12">
    <source>
        <dbReference type="Proteomes" id="UP000515140"/>
    </source>
</evidence>
<feature type="region of interest" description="Disordered" evidence="9">
    <location>
        <begin position="45"/>
        <end position="406"/>
    </location>
</feature>
<evidence type="ECO:0000313" key="13">
    <source>
        <dbReference type="RefSeq" id="XP_020841501.1"/>
    </source>
</evidence>
<dbReference type="InterPro" id="IPR009030">
    <property type="entry name" value="Growth_fac_rcpt_cys_sf"/>
</dbReference>
<evidence type="ECO:0000256" key="3">
    <source>
        <dbReference type="ARBA" id="ARBA00022536"/>
    </source>
</evidence>
<dbReference type="InterPro" id="IPR000082">
    <property type="entry name" value="SEA_dom"/>
</dbReference>
<feature type="compositionally biased region" description="Polar residues" evidence="9">
    <location>
        <begin position="45"/>
        <end position="56"/>
    </location>
</feature>
<proteinExistence type="predicted"/>
<feature type="compositionally biased region" description="Low complexity" evidence="9">
    <location>
        <begin position="74"/>
        <end position="141"/>
    </location>
</feature>
<dbReference type="SUPFAM" id="SSF57184">
    <property type="entry name" value="Growth factor receptor domain"/>
    <property type="match status" value="1"/>
</dbReference>
<keyword evidence="3" id="KW-0245">EGF-like domain</keyword>
<dbReference type="InterPro" id="IPR000742">
    <property type="entry name" value="EGF"/>
</dbReference>
<feature type="compositionally biased region" description="Polar residues" evidence="9">
    <location>
        <begin position="63"/>
        <end position="73"/>
    </location>
</feature>
<feature type="compositionally biased region" description="Basic and acidic residues" evidence="9">
    <location>
        <begin position="220"/>
        <end position="296"/>
    </location>
</feature>
<dbReference type="GeneID" id="110208035"/>
<evidence type="ECO:0000256" key="8">
    <source>
        <dbReference type="ARBA" id="ARBA00023180"/>
    </source>
</evidence>
<dbReference type="PROSITE" id="PS50024">
    <property type="entry name" value="SEA"/>
    <property type="match status" value="1"/>
</dbReference>
<dbReference type="PANTHER" id="PTHR24037:SF10">
    <property type="entry name" value="MUCIN-13"/>
    <property type="match status" value="1"/>
</dbReference>
<dbReference type="CTD" id="56667"/>
<evidence type="ECO:0000256" key="2">
    <source>
        <dbReference type="ARBA" id="ARBA00022475"/>
    </source>
</evidence>
<gene>
    <name evidence="13" type="primary">MUC13</name>
</gene>
<keyword evidence="2" id="KW-1003">Cell membrane</keyword>
<evidence type="ECO:0000256" key="5">
    <source>
        <dbReference type="ARBA" id="ARBA00022737"/>
    </source>
</evidence>
<feature type="compositionally biased region" description="Polar residues" evidence="9">
    <location>
        <begin position="394"/>
        <end position="405"/>
    </location>
</feature>
<sequence length="741" mass="78045">MVEGVAALGLPKENIQNESLLLTLLPAPFHGFWCWSVHVHQTAQDSISTTVRTPTASEDRSTLEPSGTAATQDPSAAAPSGTAATEDPSAAAPSGTAATQDPSAAAPSGTAATQDPSAAAPSGTAATQDPSAAAPSGTAATQDPSGRRPAGQQPRRTRARRRPAGRSHAGPERGGAQRTAATQDPSAAAPSGTQPRRTRARRRPADSSHAGPGRGGAQRDGSHAGPERGGAQRDGSHGGPERGGAQRDGSHAGPERGGAQRDSSHAGPERGGAQRDSSHAGPERGGAQRDSSHAGPERAAPSGTAATQDPSAAAPTGRSHAGPERGGAQRTHAGPSAAAPSGTQPRRTRARRRQRDAATQDPSAAAPSGTQPRRTRARRRPAAAATQDPDLITQPMQATSQTPSASVPDELCTEKICYGSSECIELNTTSFCLCPEGYYYKDSQCNQGRTFPGMVTILEYLSDLDNKNSPNYQSLHFKIEKLFASAFADNTTYGQTVILNVQPSAVTRSEMRSSTGEVDVWVVNIFDKNSDMTLDDVSKTIETQIGNDIISYRAENPCDFNGCKNDGEDCSNGFTCNCLQGLARPTGSSSCTDCSSDCSEINNKQCIKKTNSRIPECQCLPGYISEDETCRECDFGYSGVDCKDNYILIFTVVCTIGGAILLGTIIGLIVLARSNKRKKRTEEDSLISSEFSNMRLETTGFSNPAFSNGSLFPKVNARLPRVQSHPYEDPYPQRSMPARDY</sequence>
<evidence type="ECO:0000256" key="1">
    <source>
        <dbReference type="ARBA" id="ARBA00004236"/>
    </source>
</evidence>